<dbReference type="Proteomes" id="UP000193218">
    <property type="component" value="Unassembled WGS sequence"/>
</dbReference>
<evidence type="ECO:0000256" key="9">
    <source>
        <dbReference type="SAM" id="MobiDB-lite"/>
    </source>
</evidence>
<dbReference type="GeneID" id="33557384"/>
<comment type="subcellular location">
    <subcellularLocation>
        <location evidence="1">Membrane</location>
        <topology evidence="1">Multi-pass membrane protein</topology>
    </subcellularLocation>
</comment>
<dbReference type="SUPFAM" id="SSF52540">
    <property type="entry name" value="P-loop containing nucleoside triphosphate hydrolases"/>
    <property type="match status" value="2"/>
</dbReference>
<evidence type="ECO:0000256" key="4">
    <source>
        <dbReference type="ARBA" id="ARBA00022737"/>
    </source>
</evidence>
<dbReference type="FunFam" id="3.40.50.300:FF:000630">
    <property type="entry name" value="ATP-binding cassette (ABC) transporter, putative"/>
    <property type="match status" value="1"/>
</dbReference>
<feature type="transmembrane region" description="Helical" evidence="10">
    <location>
        <begin position="840"/>
        <end position="866"/>
    </location>
</feature>
<dbReference type="Pfam" id="PF00664">
    <property type="entry name" value="ABC_membrane"/>
    <property type="match status" value="2"/>
</dbReference>
<protein>
    <submittedName>
        <fullName evidence="13">p-loop containing nucleoside triphosphate hydrolase protein</fullName>
    </submittedName>
</protein>
<evidence type="ECO:0000256" key="10">
    <source>
        <dbReference type="SAM" id="Phobius"/>
    </source>
</evidence>
<dbReference type="GO" id="GO:0016887">
    <property type="term" value="F:ATP hydrolysis activity"/>
    <property type="evidence" value="ECO:0007669"/>
    <property type="project" value="InterPro"/>
</dbReference>
<proteinExistence type="predicted"/>
<dbReference type="STRING" id="4999.A0A1Y1UL09"/>
<evidence type="ECO:0000313" key="13">
    <source>
        <dbReference type="EMBL" id="ORX37805.1"/>
    </source>
</evidence>
<dbReference type="PROSITE" id="PS50929">
    <property type="entry name" value="ABC_TM1F"/>
    <property type="match status" value="2"/>
</dbReference>
<keyword evidence="13" id="KW-0378">Hydrolase</keyword>
<dbReference type="FunFam" id="3.40.50.300:FF:000997">
    <property type="entry name" value="Multidrug resistance-associated protein 1"/>
    <property type="match status" value="1"/>
</dbReference>
<feature type="region of interest" description="Disordered" evidence="9">
    <location>
        <begin position="766"/>
        <end position="794"/>
    </location>
</feature>
<keyword evidence="5" id="KW-0547">Nucleotide-binding</keyword>
<feature type="domain" description="ABC transporter" evidence="11">
    <location>
        <begin position="530"/>
        <end position="761"/>
    </location>
</feature>
<gene>
    <name evidence="13" type="ORF">BD324DRAFT_623403</name>
</gene>
<sequence>MPLPFYKPAPAPSGVFKGETFPQDTANPLSRLFFHWITPLMKVGYSRPLQAEDLWTLPESMSSRTMADRLELEWMKRIPPSLRPEKYQTKALNENEKAADQSSDRLAVEVPKTPRLPAQDSFEDNTQTYGKRKAKHIASGKWAVESGKIYNMSFPKAVYATDMRSIIISSILVICAAALTVASPLVTRILIRQIVLAHDYHQDVEAGRQPPGQNPSKPIGYGIGVAAGLFAMLYSSAVFEAQGMQRSYMLGSLLRSGAIDLISRKSMRLSGKSRLTMTNGKINNLVAADASFLEWTFVHATRCPGFVLQIIIGIALLVWFLGYSALVGLGLLIGTSPLQGVLFTRLLRLRTEQQDIVDDRIRLLTEIINNMRAVKQYAYEDVFAARVMALREMELNKIRSYTFVRANVNATFFFMPVLAAILTFVTYSLTGHELDAATIFSSLQLYNIISDPVQQLPMVLSNFMDGLAAMRRIGDLFKSDELRERLVIDGTASMAVSISGDFQFDSAAPPDQAKRSDSTTTTDKDKPCREGTPDAEKESDADRQPFALRDLDLSIPHGALVCVIGRVGTGKTSLLLAMINELRQLHGEIVFGGPVSYVPQHAWVQSGTIRENITFGKPEKPDLSRVNEVIDACALRPDVEMWHDGDLTKVGERGITLSGGQRQRICIARAAYEDSAVVLLDDPLSAVDAHVGHHLVEHCLLTGPFANRTRFLVTHQLDVLPHADIILVMDRDDDNEGRIVQQGSYYDLMGQEGIFRTLIDDFGTVKSESSGSSSESGEDNEAKDKASDGKSAANHIPARTTAAAGGGGGHIIVDEERLTGSVSGAVYKRYLASVNSWRHIFVAAFFLIATQIANVGNSLFLGYWSAGSIPGFSQGQYMGIYAGFGAAYALCIWGSIFSMIVAGVRAGFGMFNEAFYKVMRSPTAWHDKTPTGRIISRLSKDIRMLDDKLAQYFQQLLSNVLALFGTFALVVYAYPWLGLAFIPLLFYFYISATYYRQTSREVKRVDSNLRSHVYSSFAEQVSVPLIDDNRRWMIIFKLAGLAVIRAFNQQLNFQKKVQDSVDDQNRAYVLTITTQRWLYLRIELVADLLVMLIAMFGVIFRESVNAARFGVVLTYTLAATYTMTSLVPVFAVCEQEMNDVERIQHYMDLETEAEAKKPTDPTEEQWPTKGEVNFANVQLKYRDDLPLVLKGLSFTIRSGEKVGIIGRTGAGKSSIAQALFRTVEISDGVISVDGVDLSGLGIDTLRNGIAIIPQDAFLFAGTVRDNMDPKGLRSDAELNDSLNLIQNSAGASHSLRDKFRLDAPVMAEGYNFSAGEKQLLALMRALAKGCRVLLLDEATSSVDPETDALIQKIIQTEFSHVTLISIAHRLQTVAFYDRILVMDAGEIAEFDTPLALFDDSNSIFRTMCEKKSITRQDLLRIQADAEAAMTAHKTQHGASTIATA</sequence>
<evidence type="ECO:0000256" key="3">
    <source>
        <dbReference type="ARBA" id="ARBA00022692"/>
    </source>
</evidence>
<dbReference type="CDD" id="cd18606">
    <property type="entry name" value="ABC_6TM_YOR1_D2_like"/>
    <property type="match status" value="1"/>
</dbReference>
<dbReference type="SMART" id="SM00382">
    <property type="entry name" value="AAA"/>
    <property type="match status" value="2"/>
</dbReference>
<feature type="transmembrane region" description="Helical" evidence="10">
    <location>
        <begin position="410"/>
        <end position="429"/>
    </location>
</feature>
<dbReference type="RefSeq" id="XP_021871792.1">
    <property type="nucleotide sequence ID" value="XM_022015575.1"/>
</dbReference>
<keyword evidence="14" id="KW-1185">Reference proteome</keyword>
<dbReference type="GO" id="GO:0140359">
    <property type="term" value="F:ABC-type transporter activity"/>
    <property type="evidence" value="ECO:0007669"/>
    <property type="project" value="InterPro"/>
</dbReference>
<evidence type="ECO:0000313" key="14">
    <source>
        <dbReference type="Proteomes" id="UP000193218"/>
    </source>
</evidence>
<feature type="domain" description="ABC transporter" evidence="11">
    <location>
        <begin position="1172"/>
        <end position="1409"/>
    </location>
</feature>
<feature type="domain" description="ABC transmembrane type-1" evidence="12">
    <location>
        <begin position="167"/>
        <end position="465"/>
    </location>
</feature>
<accession>A0A1Y1UL09</accession>
<evidence type="ECO:0000256" key="1">
    <source>
        <dbReference type="ARBA" id="ARBA00004141"/>
    </source>
</evidence>
<dbReference type="InParanoid" id="A0A1Y1UL09"/>
<feature type="transmembrane region" description="Helical" evidence="10">
    <location>
        <begin position="306"/>
        <end position="333"/>
    </location>
</feature>
<comment type="caution">
    <text evidence="13">The sequence shown here is derived from an EMBL/GenBank/DDBJ whole genome shotgun (WGS) entry which is preliminary data.</text>
</comment>
<dbReference type="InterPro" id="IPR036640">
    <property type="entry name" value="ABC1_TM_sf"/>
</dbReference>
<dbReference type="Pfam" id="PF00005">
    <property type="entry name" value="ABC_tran"/>
    <property type="match status" value="2"/>
</dbReference>
<dbReference type="EMBL" id="NBSH01000005">
    <property type="protein sequence ID" value="ORX37805.1"/>
    <property type="molecule type" value="Genomic_DNA"/>
</dbReference>
<dbReference type="PANTHER" id="PTHR24223:SF415">
    <property type="entry name" value="FI20190P1"/>
    <property type="match status" value="1"/>
</dbReference>
<dbReference type="GO" id="GO:0016020">
    <property type="term" value="C:membrane"/>
    <property type="evidence" value="ECO:0007669"/>
    <property type="project" value="UniProtKB-SubCell"/>
</dbReference>
<dbReference type="InterPro" id="IPR003439">
    <property type="entry name" value="ABC_transporter-like_ATP-bd"/>
</dbReference>
<dbReference type="CDD" id="cd18597">
    <property type="entry name" value="ABC_6TM_YOR1_D1_like"/>
    <property type="match status" value="1"/>
</dbReference>
<dbReference type="InterPro" id="IPR050173">
    <property type="entry name" value="ABC_transporter_C-like"/>
</dbReference>
<dbReference type="FunFam" id="1.20.1560.10:FF:000013">
    <property type="entry name" value="ABC transporter C family member 2"/>
    <property type="match status" value="1"/>
</dbReference>
<feature type="transmembrane region" description="Helical" evidence="10">
    <location>
        <begin position="1112"/>
        <end position="1133"/>
    </location>
</feature>
<evidence type="ECO:0000256" key="8">
    <source>
        <dbReference type="ARBA" id="ARBA00023136"/>
    </source>
</evidence>
<dbReference type="InterPro" id="IPR011527">
    <property type="entry name" value="ABC1_TM_dom"/>
</dbReference>
<feature type="transmembrane region" description="Helical" evidence="10">
    <location>
        <begin position="1078"/>
        <end position="1100"/>
    </location>
</feature>
<dbReference type="OrthoDB" id="2563870at2759"/>
<organism evidence="13 14">
    <name type="scientific">Kockovaella imperatae</name>
    <dbReference type="NCBI Taxonomy" id="4999"/>
    <lineage>
        <taxon>Eukaryota</taxon>
        <taxon>Fungi</taxon>
        <taxon>Dikarya</taxon>
        <taxon>Basidiomycota</taxon>
        <taxon>Agaricomycotina</taxon>
        <taxon>Tremellomycetes</taxon>
        <taxon>Tremellales</taxon>
        <taxon>Cuniculitremaceae</taxon>
        <taxon>Kockovaella</taxon>
    </lineage>
</organism>
<evidence type="ECO:0000259" key="11">
    <source>
        <dbReference type="PROSITE" id="PS50893"/>
    </source>
</evidence>
<dbReference type="PANTHER" id="PTHR24223">
    <property type="entry name" value="ATP-BINDING CASSETTE SUB-FAMILY C"/>
    <property type="match status" value="1"/>
</dbReference>
<dbReference type="PROSITE" id="PS00211">
    <property type="entry name" value="ABC_TRANSPORTER_1"/>
    <property type="match status" value="1"/>
</dbReference>
<dbReference type="SUPFAM" id="SSF90123">
    <property type="entry name" value="ABC transporter transmembrane region"/>
    <property type="match status" value="2"/>
</dbReference>
<feature type="compositionally biased region" description="Basic and acidic residues" evidence="9">
    <location>
        <begin position="512"/>
        <end position="543"/>
    </location>
</feature>
<feature type="transmembrane region" description="Helical" evidence="10">
    <location>
        <begin position="166"/>
        <end position="191"/>
    </location>
</feature>
<keyword evidence="6" id="KW-0067">ATP-binding</keyword>
<feature type="transmembrane region" description="Helical" evidence="10">
    <location>
        <begin position="976"/>
        <end position="995"/>
    </location>
</feature>
<feature type="transmembrane region" description="Helical" evidence="10">
    <location>
        <begin position="886"/>
        <end position="911"/>
    </location>
</feature>
<name>A0A1Y1UL09_9TREE</name>
<keyword evidence="7 10" id="KW-1133">Transmembrane helix</keyword>
<dbReference type="CDD" id="cd03244">
    <property type="entry name" value="ABCC_MRP_domain2"/>
    <property type="match status" value="1"/>
</dbReference>
<dbReference type="InterPro" id="IPR017871">
    <property type="entry name" value="ABC_transporter-like_CS"/>
</dbReference>
<dbReference type="Gene3D" id="1.20.1560.10">
    <property type="entry name" value="ABC transporter type 1, transmembrane domain"/>
    <property type="match status" value="2"/>
</dbReference>
<evidence type="ECO:0000256" key="2">
    <source>
        <dbReference type="ARBA" id="ARBA00022448"/>
    </source>
</evidence>
<keyword evidence="2" id="KW-0813">Transport</keyword>
<keyword evidence="4" id="KW-0677">Repeat</keyword>
<feature type="transmembrane region" description="Helical" evidence="10">
    <location>
        <begin position="219"/>
        <end position="239"/>
    </location>
</feature>
<feature type="region of interest" description="Disordered" evidence="9">
    <location>
        <begin position="503"/>
        <end position="543"/>
    </location>
</feature>
<reference evidence="13 14" key="1">
    <citation type="submission" date="2017-03" db="EMBL/GenBank/DDBJ databases">
        <title>Widespread Adenine N6-methylation of Active Genes in Fungi.</title>
        <authorList>
            <consortium name="DOE Joint Genome Institute"/>
            <person name="Mondo S.J."/>
            <person name="Dannebaum R.O."/>
            <person name="Kuo R.C."/>
            <person name="Louie K.B."/>
            <person name="Bewick A.J."/>
            <person name="Labutti K."/>
            <person name="Haridas S."/>
            <person name="Kuo A."/>
            <person name="Salamov A."/>
            <person name="Ahrendt S.R."/>
            <person name="Lau R."/>
            <person name="Bowen B.P."/>
            <person name="Lipzen A."/>
            <person name="Sullivan W."/>
            <person name="Andreopoulos W.B."/>
            <person name="Clum A."/>
            <person name="Lindquist E."/>
            <person name="Daum C."/>
            <person name="Northen T.R."/>
            <person name="Ramamoorthy G."/>
            <person name="Schmitz R.J."/>
            <person name="Gryganskyi A."/>
            <person name="Culley D."/>
            <person name="Magnuson J."/>
            <person name="James T.Y."/>
            <person name="O'Malley M.A."/>
            <person name="Stajich J.E."/>
            <person name="Spatafora J.W."/>
            <person name="Visel A."/>
            <person name="Grigoriev I.V."/>
        </authorList>
    </citation>
    <scope>NUCLEOTIDE SEQUENCE [LARGE SCALE GENOMIC DNA]</scope>
    <source>
        <strain evidence="13 14">NRRL Y-17943</strain>
    </source>
</reference>
<dbReference type="InterPro" id="IPR027417">
    <property type="entry name" value="P-loop_NTPase"/>
</dbReference>
<dbReference type="Gene3D" id="3.40.50.300">
    <property type="entry name" value="P-loop containing nucleotide triphosphate hydrolases"/>
    <property type="match status" value="2"/>
</dbReference>
<dbReference type="GO" id="GO:0005524">
    <property type="term" value="F:ATP binding"/>
    <property type="evidence" value="ECO:0007669"/>
    <property type="project" value="UniProtKB-KW"/>
</dbReference>
<evidence type="ECO:0000256" key="5">
    <source>
        <dbReference type="ARBA" id="ARBA00022741"/>
    </source>
</evidence>
<keyword evidence="8 10" id="KW-0472">Membrane</keyword>
<evidence type="ECO:0000256" key="7">
    <source>
        <dbReference type="ARBA" id="ARBA00022989"/>
    </source>
</evidence>
<feature type="domain" description="ABC transmembrane type-1" evidence="12">
    <location>
        <begin position="841"/>
        <end position="1135"/>
    </location>
</feature>
<evidence type="ECO:0000259" key="12">
    <source>
        <dbReference type="PROSITE" id="PS50929"/>
    </source>
</evidence>
<dbReference type="CDD" id="cd03250">
    <property type="entry name" value="ABCC_MRP_domain1"/>
    <property type="match status" value="1"/>
</dbReference>
<dbReference type="InterPro" id="IPR003593">
    <property type="entry name" value="AAA+_ATPase"/>
</dbReference>
<dbReference type="PROSITE" id="PS50893">
    <property type="entry name" value="ABC_TRANSPORTER_2"/>
    <property type="match status" value="2"/>
</dbReference>
<evidence type="ECO:0000256" key="6">
    <source>
        <dbReference type="ARBA" id="ARBA00022840"/>
    </source>
</evidence>
<keyword evidence="3 10" id="KW-0812">Transmembrane</keyword>